<dbReference type="FunFam" id="3.30.310.130:FF:000008">
    <property type="entry name" value="Ubiquitin-like-specific protease 1"/>
    <property type="match status" value="1"/>
</dbReference>
<dbReference type="EMBL" id="CP002503">
    <property type="protein sequence ID" value="AET41144.1"/>
    <property type="molecule type" value="Genomic_DNA"/>
</dbReference>
<dbReference type="GeneID" id="11471324"/>
<evidence type="ECO:0000259" key="5">
    <source>
        <dbReference type="PROSITE" id="PS50600"/>
    </source>
</evidence>
<evidence type="ECO:0000256" key="4">
    <source>
        <dbReference type="ARBA" id="ARBA00022807"/>
    </source>
</evidence>
<keyword evidence="2" id="KW-0645">Protease</keyword>
<dbReference type="OrthoDB" id="1939479at2759"/>
<dbReference type="PANTHER" id="PTHR12606">
    <property type="entry name" value="SENTRIN/SUMO-SPECIFIC PROTEASE"/>
    <property type="match status" value="1"/>
</dbReference>
<dbReference type="Proteomes" id="UP000006790">
    <property type="component" value="Chromosome 7"/>
</dbReference>
<dbReference type="Gene3D" id="1.10.418.20">
    <property type="match status" value="1"/>
</dbReference>
<dbReference type="eggNOG" id="KOG0778">
    <property type="taxonomic scope" value="Eukaryota"/>
</dbReference>
<dbReference type="OMA" id="CGIYVCM"/>
<gene>
    <name evidence="6" type="ordered locus">Ecym_7307</name>
</gene>
<dbReference type="InterPro" id="IPR003653">
    <property type="entry name" value="Peptidase_C48_C"/>
</dbReference>
<keyword evidence="3" id="KW-0378">Hydrolase</keyword>
<dbReference type="KEGG" id="erc:Ecym_7307"/>
<name>G8JWC9_ERECY</name>
<evidence type="ECO:0000313" key="7">
    <source>
        <dbReference type="Proteomes" id="UP000006790"/>
    </source>
</evidence>
<dbReference type="Pfam" id="PF02902">
    <property type="entry name" value="Peptidase_C48"/>
    <property type="match status" value="1"/>
</dbReference>
<dbReference type="GO" id="GO:0000086">
    <property type="term" value="P:G2/M transition of mitotic cell cycle"/>
    <property type="evidence" value="ECO:0007669"/>
    <property type="project" value="EnsemblFungi"/>
</dbReference>
<dbReference type="InParanoid" id="G8JWC9"/>
<dbReference type="PROSITE" id="PS50600">
    <property type="entry name" value="ULP_PROTEASE"/>
    <property type="match status" value="1"/>
</dbReference>
<dbReference type="HOGENOM" id="CLU_021050_0_0_1"/>
<dbReference type="Gene3D" id="3.30.310.130">
    <property type="entry name" value="Ubiquitin-related"/>
    <property type="match status" value="1"/>
</dbReference>
<sequence length="593" mass="68922">MTIVSRKRRSSFCFSPLHSGIAVTTNNYDYAPKGNMAFGARKLQHNRGFLNDPNNNSRQLERDRSMLNGIKKVLDDTRRSFWSWLYSTAECENDCKDGYKRDCSESGKLEGYRRSESTGSVGDMSSLRPLVVRKRLRPDEMMVSNKKVKSVEGKEIFIQTMPKKQFESNESILQEKIKHSITPETSNLNLAKDPFNWDTGNSSLAVLETSPNRVIQYGTSFYRKGRRLNETLRNGRNRHLALNKAAPEISYLKMIYNGEYPPPMFEKERETQLKLLYKDSQSEKGLRKSIINLTEKIRDVLLDKKPQDSEDNDIVIVKEERVDPLYLKRKEFYSQQLKFDRSIMTFEEEFKSYKRLIEERRRIQVEVRKKQVRKLVPDLSDEIINEVNEALSKNDKGILSAKNNFEITVRDFKTLAPCRWLNDTIIEYFMKQLESQNKNIVAFNSFFYSTLSQRGYQGVRRWLKKKKVKITDLDKVFAPINLNQSHWVLGVIDIAHKKILYADSMSSVPSEMSFAVMKDLQAYLQEESGHTMGSDFELQHIVCPLQPNGFDCGVYVCTNALYLSQDQELTFDQIDVARMRTYIGHMILSKGKV</sequence>
<dbReference type="STRING" id="931890.G8JWC9"/>
<comment type="similarity">
    <text evidence="1">Belongs to the peptidase C48 family.</text>
</comment>
<organism evidence="6 7">
    <name type="scientific">Eremothecium cymbalariae (strain CBS 270.75 / DBVPG 7215 / KCTC 17166 / NRRL Y-17582)</name>
    <name type="common">Yeast</name>
    <dbReference type="NCBI Taxonomy" id="931890"/>
    <lineage>
        <taxon>Eukaryota</taxon>
        <taxon>Fungi</taxon>
        <taxon>Dikarya</taxon>
        <taxon>Ascomycota</taxon>
        <taxon>Saccharomycotina</taxon>
        <taxon>Saccharomycetes</taxon>
        <taxon>Saccharomycetales</taxon>
        <taxon>Saccharomycetaceae</taxon>
        <taxon>Eremothecium</taxon>
    </lineage>
</organism>
<protein>
    <recommendedName>
        <fullName evidence="5">Ubiquitin-like protease family profile domain-containing protein</fullName>
    </recommendedName>
</protein>
<dbReference type="AlphaFoldDB" id="G8JWC9"/>
<dbReference type="PANTHER" id="PTHR12606:SF154">
    <property type="entry name" value="UBIQUITIN-LIKE-SPECIFIC PROTEASE 1"/>
    <property type="match status" value="1"/>
</dbReference>
<dbReference type="GO" id="GO:0016929">
    <property type="term" value="F:deSUMOylase activity"/>
    <property type="evidence" value="ECO:0007669"/>
    <property type="project" value="EnsemblFungi"/>
</dbReference>
<proteinExistence type="inferred from homology"/>
<evidence type="ECO:0000256" key="1">
    <source>
        <dbReference type="ARBA" id="ARBA00005234"/>
    </source>
</evidence>
<evidence type="ECO:0000256" key="2">
    <source>
        <dbReference type="ARBA" id="ARBA00022670"/>
    </source>
</evidence>
<evidence type="ECO:0000313" key="6">
    <source>
        <dbReference type="EMBL" id="AET41144.1"/>
    </source>
</evidence>
<accession>G8JWC9</accession>
<dbReference type="GO" id="GO:0005643">
    <property type="term" value="C:nuclear pore"/>
    <property type="evidence" value="ECO:0007669"/>
    <property type="project" value="EnsemblFungi"/>
</dbReference>
<dbReference type="RefSeq" id="XP_003647961.1">
    <property type="nucleotide sequence ID" value="XM_003647913.1"/>
</dbReference>
<dbReference type="MEROPS" id="C48.001"/>
<dbReference type="GO" id="GO:0005730">
    <property type="term" value="C:nucleolus"/>
    <property type="evidence" value="ECO:0007669"/>
    <property type="project" value="EnsemblFungi"/>
</dbReference>
<feature type="domain" description="Ubiquitin-like protease family profile" evidence="5">
    <location>
        <begin position="405"/>
        <end position="563"/>
    </location>
</feature>
<dbReference type="GO" id="GO:0006508">
    <property type="term" value="P:proteolysis"/>
    <property type="evidence" value="ECO:0007669"/>
    <property type="project" value="UniProtKB-KW"/>
</dbReference>
<dbReference type="InterPro" id="IPR038765">
    <property type="entry name" value="Papain-like_cys_pep_sf"/>
</dbReference>
<dbReference type="FunCoup" id="G8JWC9">
    <property type="interactions" value="1280"/>
</dbReference>
<dbReference type="GO" id="GO:0016926">
    <property type="term" value="P:protein desumoylation"/>
    <property type="evidence" value="ECO:0007669"/>
    <property type="project" value="EnsemblFungi"/>
</dbReference>
<keyword evidence="7" id="KW-1185">Reference proteome</keyword>
<keyword evidence="4" id="KW-0788">Thiol protease</keyword>
<reference evidence="7" key="1">
    <citation type="journal article" date="2012" name="G3 (Bethesda)">
        <title>Pichia sorbitophila, an interspecies yeast hybrid reveals early steps of genome resolution following polyploidization.</title>
        <authorList>
            <person name="Leh Louis V."/>
            <person name="Despons L."/>
            <person name="Friedrich A."/>
            <person name="Martin T."/>
            <person name="Durrens P."/>
            <person name="Casaregola S."/>
            <person name="Neuveglise C."/>
            <person name="Fairhead C."/>
            <person name="Marck C."/>
            <person name="Cruz J.A."/>
            <person name="Straub M.L."/>
            <person name="Kugler V."/>
            <person name="Sacerdot C."/>
            <person name="Uzunov Z."/>
            <person name="Thierry A."/>
            <person name="Weiss S."/>
            <person name="Bleykasten C."/>
            <person name="De Montigny J."/>
            <person name="Jacques N."/>
            <person name="Jung P."/>
            <person name="Lemaire M."/>
            <person name="Mallet S."/>
            <person name="Morel G."/>
            <person name="Richard G.F."/>
            <person name="Sarkar A."/>
            <person name="Savel G."/>
            <person name="Schacherer J."/>
            <person name="Seret M.L."/>
            <person name="Talla E."/>
            <person name="Samson G."/>
            <person name="Jubin C."/>
            <person name="Poulain J."/>
            <person name="Vacherie B."/>
            <person name="Barbe V."/>
            <person name="Pelletier E."/>
            <person name="Sherman D.J."/>
            <person name="Westhof E."/>
            <person name="Weissenbach J."/>
            <person name="Baret P.V."/>
            <person name="Wincker P."/>
            <person name="Gaillardin C."/>
            <person name="Dujon B."/>
            <person name="Souciet J.L."/>
        </authorList>
    </citation>
    <scope>NUCLEOTIDE SEQUENCE [LARGE SCALE GENOMIC DNA]</scope>
    <source>
        <strain evidence="7">CBS 270.75 / DBVPG 7215 / KCTC 17166 / NRRL Y-17582</strain>
    </source>
</reference>
<evidence type="ECO:0000256" key="3">
    <source>
        <dbReference type="ARBA" id="ARBA00022801"/>
    </source>
</evidence>
<dbReference type="SUPFAM" id="SSF54001">
    <property type="entry name" value="Cysteine proteinases"/>
    <property type="match status" value="1"/>
</dbReference>